<dbReference type="GO" id="GO:0003689">
    <property type="term" value="F:DNA clamp loader activity"/>
    <property type="evidence" value="ECO:0007669"/>
    <property type="project" value="TreeGrafter"/>
</dbReference>
<dbReference type="Pfam" id="PF00004">
    <property type="entry name" value="AAA"/>
    <property type="match status" value="1"/>
</dbReference>
<dbReference type="InterPro" id="IPR003959">
    <property type="entry name" value="ATPase_AAA_core"/>
</dbReference>
<dbReference type="PANTHER" id="PTHR11669">
    <property type="entry name" value="REPLICATION FACTOR C / DNA POLYMERASE III GAMMA-TAU SUBUNIT"/>
    <property type="match status" value="1"/>
</dbReference>
<dbReference type="AlphaFoldDB" id="A0A9E7FY64"/>
<dbReference type="EMBL" id="CP097507">
    <property type="protein sequence ID" value="URE04589.1"/>
    <property type="molecule type" value="Genomic_DNA"/>
</dbReference>
<keyword evidence="2" id="KW-0235">DNA replication</keyword>
<dbReference type="OrthoDB" id="761538at2759"/>
<dbReference type="GO" id="GO:0005663">
    <property type="term" value="C:DNA replication factor C complex"/>
    <property type="evidence" value="ECO:0007669"/>
    <property type="project" value="TreeGrafter"/>
</dbReference>
<sequence length="313" mass="35747">MMLWVDKHQPRALDKIIAHEEIAQNLKKLGRSPKTLRQVSVHDCPGLLFYGPTGSGKKTLVMALLKQMFGPGVKLENKMWKIDICVKQPKLDEKKMTIKFLELLLVLVLNEVDKLSREGQHSLCRTMEKYSASCRLILCCNSSSKVTEAVRSRCLNIRVNAPTEEQIIKVLEFIGKKENLQLPPGLTARIAAHSNRNLRRAILSFETCRVQQYPFTVNQALPPLDWEQYVSEIASDIMKEQSPKRLFSVRGKIYELLVNCIPPGIILKKLLSELLKKLDSELKHEVCHWAAYYIDFNVQILGEVLARNLTCVL</sequence>
<organism evidence="4 5">
    <name type="scientific">Musa troglodytarum</name>
    <name type="common">fe'i banana</name>
    <dbReference type="NCBI Taxonomy" id="320322"/>
    <lineage>
        <taxon>Eukaryota</taxon>
        <taxon>Viridiplantae</taxon>
        <taxon>Streptophyta</taxon>
        <taxon>Embryophyta</taxon>
        <taxon>Tracheophyta</taxon>
        <taxon>Spermatophyta</taxon>
        <taxon>Magnoliopsida</taxon>
        <taxon>Liliopsida</taxon>
        <taxon>Zingiberales</taxon>
        <taxon>Musaceae</taxon>
        <taxon>Musa</taxon>
    </lineage>
</organism>
<evidence type="ECO:0000256" key="1">
    <source>
        <dbReference type="ARBA" id="ARBA00005378"/>
    </source>
</evidence>
<name>A0A9E7FY64_9LILI</name>
<dbReference type="PANTHER" id="PTHR11669:SF1">
    <property type="entry name" value="REPLICATION FACTOR C SUBUNIT 3"/>
    <property type="match status" value="1"/>
</dbReference>
<keyword evidence="5" id="KW-1185">Reference proteome</keyword>
<evidence type="ECO:0000313" key="4">
    <source>
        <dbReference type="EMBL" id="URE04589.1"/>
    </source>
</evidence>
<evidence type="ECO:0000313" key="5">
    <source>
        <dbReference type="Proteomes" id="UP001055439"/>
    </source>
</evidence>
<dbReference type="GO" id="GO:0005524">
    <property type="term" value="F:ATP binding"/>
    <property type="evidence" value="ECO:0007669"/>
    <property type="project" value="InterPro"/>
</dbReference>
<dbReference type="Pfam" id="PF22534">
    <property type="entry name" value="RFC_C"/>
    <property type="match status" value="1"/>
</dbReference>
<dbReference type="GO" id="GO:0006261">
    <property type="term" value="P:DNA-templated DNA replication"/>
    <property type="evidence" value="ECO:0007669"/>
    <property type="project" value="TreeGrafter"/>
</dbReference>
<dbReference type="Gene3D" id="1.20.272.10">
    <property type="match status" value="1"/>
</dbReference>
<dbReference type="GO" id="GO:0003677">
    <property type="term" value="F:DNA binding"/>
    <property type="evidence" value="ECO:0007669"/>
    <property type="project" value="InterPro"/>
</dbReference>
<dbReference type="GO" id="GO:0006281">
    <property type="term" value="P:DNA repair"/>
    <property type="evidence" value="ECO:0007669"/>
    <property type="project" value="TreeGrafter"/>
</dbReference>
<reference evidence="4" key="1">
    <citation type="submission" date="2022-05" db="EMBL/GenBank/DDBJ databases">
        <title>The Musa troglodytarum L. genome provides insights into the mechanism of non-climacteric behaviour and enrichment of carotenoids.</title>
        <authorList>
            <person name="Wang J."/>
        </authorList>
    </citation>
    <scope>NUCLEOTIDE SEQUENCE</scope>
    <source>
        <tissue evidence="4">Leaf</tissue>
    </source>
</reference>
<evidence type="ECO:0000256" key="2">
    <source>
        <dbReference type="ARBA" id="ARBA00022705"/>
    </source>
</evidence>
<dbReference type="GO" id="GO:0016887">
    <property type="term" value="F:ATP hydrolysis activity"/>
    <property type="evidence" value="ECO:0007669"/>
    <property type="project" value="InterPro"/>
</dbReference>
<dbReference type="SUPFAM" id="SSF52540">
    <property type="entry name" value="P-loop containing nucleoside triphosphate hydrolases"/>
    <property type="match status" value="1"/>
</dbReference>
<dbReference type="InterPro" id="IPR050238">
    <property type="entry name" value="DNA_Rep/Repair_Clamp_Loader"/>
</dbReference>
<dbReference type="GO" id="GO:0005634">
    <property type="term" value="C:nucleus"/>
    <property type="evidence" value="ECO:0007669"/>
    <property type="project" value="TreeGrafter"/>
</dbReference>
<comment type="similarity">
    <text evidence="1">Belongs to the activator 1 small subunits family.</text>
</comment>
<dbReference type="SUPFAM" id="SSF48019">
    <property type="entry name" value="post-AAA+ oligomerization domain-like"/>
    <property type="match status" value="1"/>
</dbReference>
<feature type="domain" description="ATPase AAA-type core" evidence="3">
    <location>
        <begin position="47"/>
        <end position="155"/>
    </location>
</feature>
<dbReference type="InterPro" id="IPR027417">
    <property type="entry name" value="P-loop_NTPase"/>
</dbReference>
<dbReference type="Gene3D" id="3.40.50.300">
    <property type="entry name" value="P-loop containing nucleotide triphosphate hydrolases"/>
    <property type="match status" value="2"/>
</dbReference>
<accession>A0A9E7FY64</accession>
<gene>
    <name evidence="4" type="ORF">MUK42_21434</name>
</gene>
<dbReference type="Proteomes" id="UP001055439">
    <property type="component" value="Chromosome 5"/>
</dbReference>
<dbReference type="InterPro" id="IPR008921">
    <property type="entry name" value="DNA_pol3_clamp-load_cplx_C"/>
</dbReference>
<proteinExistence type="inferred from homology"/>
<dbReference type="Pfam" id="PF21960">
    <property type="entry name" value="RCF1-5-like_lid"/>
    <property type="match status" value="1"/>
</dbReference>
<dbReference type="Gene3D" id="1.10.8.60">
    <property type="match status" value="1"/>
</dbReference>
<evidence type="ECO:0000259" key="3">
    <source>
        <dbReference type="Pfam" id="PF00004"/>
    </source>
</evidence>
<protein>
    <submittedName>
        <fullName evidence="4">Replication factor C subunit</fullName>
    </submittedName>
</protein>
<dbReference type="FunFam" id="1.10.8.60:FF:000030">
    <property type="entry name" value="replication factor C subunit 3"/>
    <property type="match status" value="1"/>
</dbReference>